<organism evidence="2 3">
    <name type="scientific">Qingrenia yutianensis</name>
    <dbReference type="NCBI Taxonomy" id="2763676"/>
    <lineage>
        <taxon>Bacteria</taxon>
        <taxon>Bacillati</taxon>
        <taxon>Bacillota</taxon>
        <taxon>Clostridia</taxon>
        <taxon>Eubacteriales</taxon>
        <taxon>Oscillospiraceae</taxon>
        <taxon>Qingrenia</taxon>
    </lineage>
</organism>
<feature type="transmembrane region" description="Helical" evidence="1">
    <location>
        <begin position="12"/>
        <end position="34"/>
    </location>
</feature>
<gene>
    <name evidence="2" type="ORF">H8706_09025</name>
</gene>
<proteinExistence type="predicted"/>
<comment type="caution">
    <text evidence="2">The sequence shown here is derived from an EMBL/GenBank/DDBJ whole genome shotgun (WGS) entry which is preliminary data.</text>
</comment>
<name>A0A926FE14_9FIRM</name>
<evidence type="ECO:0008006" key="4">
    <source>
        <dbReference type="Google" id="ProtNLM"/>
    </source>
</evidence>
<accession>A0A926FE14</accession>
<dbReference type="RefSeq" id="WP_262432376.1">
    <property type="nucleotide sequence ID" value="NZ_JACRTE010000012.1"/>
</dbReference>
<evidence type="ECO:0000313" key="3">
    <source>
        <dbReference type="Proteomes" id="UP000647416"/>
    </source>
</evidence>
<feature type="transmembrane region" description="Helical" evidence="1">
    <location>
        <begin position="40"/>
        <end position="58"/>
    </location>
</feature>
<protein>
    <recommendedName>
        <fullName evidence="4">Transmembrane protein</fullName>
    </recommendedName>
</protein>
<reference evidence="2" key="1">
    <citation type="submission" date="2020-08" db="EMBL/GenBank/DDBJ databases">
        <title>Genome public.</title>
        <authorList>
            <person name="Liu C."/>
            <person name="Sun Q."/>
        </authorList>
    </citation>
    <scope>NUCLEOTIDE SEQUENCE</scope>
    <source>
        <strain evidence="2">NSJ-50</strain>
    </source>
</reference>
<keyword evidence="1" id="KW-0812">Transmembrane</keyword>
<keyword evidence="1" id="KW-1133">Transmembrane helix</keyword>
<dbReference type="AlphaFoldDB" id="A0A926FE14"/>
<sequence>MYKEVSKSHVNSALALVVTVALIFIVMTVSNNFIYPHNKMLADTVNMLFFGFSVYFFMRFQVTAFEYKIENNTFNVTRLGNKNNPQLLMSVTMLDIENFGKYDREKAQGTSVLNYCGEIKRANRYSFNVTINEKRYTVVFQPSEILIKMLDEVTA</sequence>
<keyword evidence="3" id="KW-1185">Reference proteome</keyword>
<dbReference type="Proteomes" id="UP000647416">
    <property type="component" value="Unassembled WGS sequence"/>
</dbReference>
<keyword evidence="1" id="KW-0472">Membrane</keyword>
<evidence type="ECO:0000256" key="1">
    <source>
        <dbReference type="SAM" id="Phobius"/>
    </source>
</evidence>
<evidence type="ECO:0000313" key="2">
    <source>
        <dbReference type="EMBL" id="MBC8597007.1"/>
    </source>
</evidence>
<dbReference type="EMBL" id="JACRTE010000012">
    <property type="protein sequence ID" value="MBC8597007.1"/>
    <property type="molecule type" value="Genomic_DNA"/>
</dbReference>